<protein>
    <recommendedName>
        <fullName evidence="1">HORMA domain-containing protein</fullName>
    </recommendedName>
</protein>
<dbReference type="InterPro" id="IPR045091">
    <property type="entry name" value="Mad2-like"/>
</dbReference>
<dbReference type="SUPFAM" id="SSF56019">
    <property type="entry name" value="The spindle assembly checkpoint protein mad2"/>
    <property type="match status" value="1"/>
</dbReference>
<reference evidence="2 3" key="1">
    <citation type="submission" date="2024-07" db="EMBL/GenBank/DDBJ databases">
        <title>Chromosome-level genome assembly of the water stick insect Ranatra chinensis (Heteroptera: Nepidae).</title>
        <authorList>
            <person name="Liu X."/>
        </authorList>
    </citation>
    <scope>NUCLEOTIDE SEQUENCE [LARGE SCALE GENOMIC DNA]</scope>
    <source>
        <strain evidence="2">Cailab_2021Rc</strain>
        <tissue evidence="2">Muscle</tissue>
    </source>
</reference>
<sequence length="229" mass="27028">YFVDLSSILVEFLEVAIHNIIYVRKIYPEGIFTMKKKYNAPIYVSMYPDLNKYISNSLTAIKHLIEQQEIKRVDVCFFNLQLKPIERFSFVFTKLSGFLMESDSPSLNQIHENFRAFCLKLYIQASYLKELPKGTTFRIQIHTNESSSVSLAENPSFQVDWAHPATCFIYKVRFWVDNFLIVLIHNYCIDRQSFTIPRIHPKLKSVIFNSLFFTEVLLDEQNFLFFCLV</sequence>
<dbReference type="AlphaFoldDB" id="A0ABD0YVD6"/>
<dbReference type="EMBL" id="JBFDAA010000002">
    <property type="protein sequence ID" value="KAL1139920.1"/>
    <property type="molecule type" value="Genomic_DNA"/>
</dbReference>
<evidence type="ECO:0000313" key="2">
    <source>
        <dbReference type="EMBL" id="KAL1139920.1"/>
    </source>
</evidence>
<organism evidence="2 3">
    <name type="scientific">Ranatra chinensis</name>
    <dbReference type="NCBI Taxonomy" id="642074"/>
    <lineage>
        <taxon>Eukaryota</taxon>
        <taxon>Metazoa</taxon>
        <taxon>Ecdysozoa</taxon>
        <taxon>Arthropoda</taxon>
        <taxon>Hexapoda</taxon>
        <taxon>Insecta</taxon>
        <taxon>Pterygota</taxon>
        <taxon>Neoptera</taxon>
        <taxon>Paraneoptera</taxon>
        <taxon>Hemiptera</taxon>
        <taxon>Heteroptera</taxon>
        <taxon>Panheteroptera</taxon>
        <taxon>Nepomorpha</taxon>
        <taxon>Nepidae</taxon>
        <taxon>Ranatrinae</taxon>
        <taxon>Ranatra</taxon>
    </lineage>
</organism>
<dbReference type="Gene3D" id="3.30.900.10">
    <property type="entry name" value="HORMA domain"/>
    <property type="match status" value="1"/>
</dbReference>
<keyword evidence="3" id="KW-1185">Reference proteome</keyword>
<feature type="non-terminal residue" evidence="2">
    <location>
        <position position="1"/>
    </location>
</feature>
<name>A0ABD0YVD6_9HEMI</name>
<evidence type="ECO:0000313" key="3">
    <source>
        <dbReference type="Proteomes" id="UP001558652"/>
    </source>
</evidence>
<dbReference type="Proteomes" id="UP001558652">
    <property type="component" value="Unassembled WGS sequence"/>
</dbReference>
<proteinExistence type="predicted"/>
<comment type="caution">
    <text evidence="2">The sequence shown here is derived from an EMBL/GenBank/DDBJ whole genome shotgun (WGS) entry which is preliminary data.</text>
</comment>
<accession>A0ABD0YVD6</accession>
<dbReference type="InterPro" id="IPR036570">
    <property type="entry name" value="HORMA_dom_sf"/>
</dbReference>
<feature type="domain" description="HORMA" evidence="1">
    <location>
        <begin position="3"/>
        <end position="198"/>
    </location>
</feature>
<dbReference type="PANTHER" id="PTHR11842:SF10">
    <property type="entry name" value="MITOTIC SPINDLE ASSEMBLY CHECKPOINT PROTEIN MAD2B"/>
    <property type="match status" value="1"/>
</dbReference>
<dbReference type="PANTHER" id="PTHR11842">
    <property type="entry name" value="MITOTIC SPINDLE ASSEMBLY CHECKPOINT PROTEIN MAD2"/>
    <property type="match status" value="1"/>
</dbReference>
<dbReference type="PROSITE" id="PS50815">
    <property type="entry name" value="HORMA"/>
    <property type="match status" value="1"/>
</dbReference>
<dbReference type="InterPro" id="IPR003511">
    <property type="entry name" value="HORMA_dom"/>
</dbReference>
<dbReference type="Pfam" id="PF02301">
    <property type="entry name" value="HORMA"/>
    <property type="match status" value="1"/>
</dbReference>
<gene>
    <name evidence="2" type="ORF">AAG570_006897</name>
</gene>
<evidence type="ECO:0000259" key="1">
    <source>
        <dbReference type="PROSITE" id="PS50815"/>
    </source>
</evidence>